<dbReference type="HOGENOM" id="CLU_041178_1_0_1"/>
<evidence type="ECO:0000313" key="7">
    <source>
        <dbReference type="EMBL" id="ETS64563.1"/>
    </source>
</evidence>
<dbReference type="Pfam" id="PF04116">
    <property type="entry name" value="FA_hydroxylase"/>
    <property type="match status" value="1"/>
</dbReference>
<dbReference type="GO" id="GO:0008610">
    <property type="term" value="P:lipid biosynthetic process"/>
    <property type="evidence" value="ECO:0007669"/>
    <property type="project" value="InterPro"/>
</dbReference>
<organism evidence="7 8">
    <name type="scientific">Moesziomyces aphidis</name>
    <name type="common">Pseudozyma aphidis</name>
    <dbReference type="NCBI Taxonomy" id="84754"/>
    <lineage>
        <taxon>Eukaryota</taxon>
        <taxon>Fungi</taxon>
        <taxon>Dikarya</taxon>
        <taxon>Basidiomycota</taxon>
        <taxon>Ustilaginomycotina</taxon>
        <taxon>Ustilaginomycetes</taxon>
        <taxon>Ustilaginales</taxon>
        <taxon>Ustilaginaceae</taxon>
        <taxon>Moesziomyces</taxon>
    </lineage>
</organism>
<evidence type="ECO:0000256" key="3">
    <source>
        <dbReference type="ARBA" id="ARBA00022989"/>
    </source>
</evidence>
<proteinExistence type="predicted"/>
<evidence type="ECO:0000256" key="2">
    <source>
        <dbReference type="ARBA" id="ARBA00022692"/>
    </source>
</evidence>
<feature type="region of interest" description="Disordered" evidence="5">
    <location>
        <begin position="118"/>
        <end position="170"/>
    </location>
</feature>
<dbReference type="AlphaFoldDB" id="W3VSF2"/>
<evidence type="ECO:0000259" key="6">
    <source>
        <dbReference type="Pfam" id="PF04116"/>
    </source>
</evidence>
<name>W3VSF2_MOEAP</name>
<comment type="subcellular location">
    <subcellularLocation>
        <location evidence="1">Membrane</location>
    </subcellularLocation>
</comment>
<dbReference type="Proteomes" id="UP000019462">
    <property type="component" value="Unassembled WGS sequence"/>
</dbReference>
<dbReference type="InterPro" id="IPR006694">
    <property type="entry name" value="Fatty_acid_hydroxylase"/>
</dbReference>
<keyword evidence="8" id="KW-1185">Reference proteome</keyword>
<evidence type="ECO:0000256" key="1">
    <source>
        <dbReference type="ARBA" id="ARBA00004370"/>
    </source>
</evidence>
<keyword evidence="3" id="KW-1133">Transmembrane helix</keyword>
<feature type="region of interest" description="Disordered" evidence="5">
    <location>
        <begin position="65"/>
        <end position="92"/>
    </location>
</feature>
<dbReference type="GO" id="GO:0005506">
    <property type="term" value="F:iron ion binding"/>
    <property type="evidence" value="ECO:0007669"/>
    <property type="project" value="InterPro"/>
</dbReference>
<keyword evidence="2" id="KW-0812">Transmembrane</keyword>
<dbReference type="EMBL" id="AWNI01000005">
    <property type="protein sequence ID" value="ETS64563.1"/>
    <property type="molecule type" value="Genomic_DNA"/>
</dbReference>
<dbReference type="OrthoDB" id="6354873at2759"/>
<dbReference type="GO" id="GO:0016491">
    <property type="term" value="F:oxidoreductase activity"/>
    <property type="evidence" value="ECO:0007669"/>
    <property type="project" value="InterPro"/>
</dbReference>
<sequence>MHARCKRPGTRAESAEVSLSTQPASAHCIWAEDAPAKKKDAAPHSAGARFGHPIFDFQRSASLERASRQTVTLPPPLQAQLRTPPAEPTSERRHRPLAAILHWLETVFTMATAKADVPQAAGRAPTTRPSMGDQKLTDSKVPSIAPDNACDEPSPYAPGGEGHKAIATDPVTGEGYDKVYGVRPKTTWHLKPASERTLWEFIASIDIAPDVCYAKRDASEKLRGPPPTQPIWKENVFILTTASVAPLLHTAWNYTFPNHPMHWAPAWIMYHTAFIGFAVRMIRRLHKYMAEYGTLDEQNRGRDLVDDKHVNHLGQSIFIYTIFRTLAPFMLAWRGDMTNVFEGLSWATPLKIGWWEIALDYWFYLYHRSCHEYDFLWFIHRQHHATKHPTPILSILAEDYQEVLEIFIVPFLATAISPKMNFIEMWLVVCYTLYVEALGHSGIRAYWAHPVLGRVLAPFGMELTVEDHSNHHLYGKAGMNYGKQTRVWDRIFGTVDPRRETQEVGIFGS</sequence>
<gene>
    <name evidence="7" type="ORF">PaG_01029</name>
</gene>
<reference evidence="7 8" key="1">
    <citation type="journal article" date="2014" name="Genome Announc.">
        <title>Genome sequence of the basidiomycetous fungus Pseudozyma aphidis DSM70725, an efficient producer of biosurfactant mannosylerythritol lipids.</title>
        <authorList>
            <person name="Lorenz S."/>
            <person name="Guenther M."/>
            <person name="Grumaz C."/>
            <person name="Rupp S."/>
            <person name="Zibek S."/>
            <person name="Sohn K."/>
        </authorList>
    </citation>
    <scope>NUCLEOTIDE SEQUENCE [LARGE SCALE GENOMIC DNA]</scope>
    <source>
        <strain evidence="8">ATCC 32657 / CBS 517.83 / DSM 70725 / JCM 10318 / NBRC 10182 / NRRL Y-7954 / St-0401</strain>
    </source>
</reference>
<evidence type="ECO:0000313" key="8">
    <source>
        <dbReference type="Proteomes" id="UP000019462"/>
    </source>
</evidence>
<comment type="caution">
    <text evidence="7">The sequence shown here is derived from an EMBL/GenBank/DDBJ whole genome shotgun (WGS) entry which is preliminary data.</text>
</comment>
<feature type="domain" description="Fatty acid hydroxylase" evidence="6">
    <location>
        <begin position="357"/>
        <end position="494"/>
    </location>
</feature>
<dbReference type="PANTHER" id="PTHR11863">
    <property type="entry name" value="STEROL DESATURASE"/>
    <property type="match status" value="1"/>
</dbReference>
<dbReference type="InterPro" id="IPR050307">
    <property type="entry name" value="Sterol_Desaturase_Related"/>
</dbReference>
<dbReference type="GO" id="GO:0016020">
    <property type="term" value="C:membrane"/>
    <property type="evidence" value="ECO:0007669"/>
    <property type="project" value="UniProtKB-SubCell"/>
</dbReference>
<accession>W3VSF2</accession>
<keyword evidence="4" id="KW-0472">Membrane</keyword>
<evidence type="ECO:0000256" key="5">
    <source>
        <dbReference type="SAM" id="MobiDB-lite"/>
    </source>
</evidence>
<evidence type="ECO:0000256" key="4">
    <source>
        <dbReference type="ARBA" id="ARBA00023136"/>
    </source>
</evidence>
<protein>
    <recommendedName>
        <fullName evidence="6">Fatty acid hydroxylase domain-containing protein</fullName>
    </recommendedName>
</protein>